<dbReference type="RefSeq" id="WP_078349938.1">
    <property type="nucleotide sequence ID" value="NZ_MBTF01000034.1"/>
</dbReference>
<evidence type="ECO:0008006" key="3">
    <source>
        <dbReference type="Google" id="ProtNLM"/>
    </source>
</evidence>
<dbReference type="AlphaFoldDB" id="A0A1S9PB63"/>
<proteinExistence type="predicted"/>
<dbReference type="STRING" id="1792845.BC343_11175"/>
<sequence>MSKLFRYIFIVLFIAATAGYEVSAQIPTNSLVPTNGVKRNLQPGGNKGLGKKIEAARDKFLSQQLDLTDDEADKFWPLYHQYQEELKAVRILKRINSTSASGSAQIDKELYYDNQMLTIKKKYLDEFLKIIPSSKISILYKSERAFNDEVIKQLSERSIRAGN</sequence>
<reference evidence="1 2" key="1">
    <citation type="submission" date="2016-07" db="EMBL/GenBank/DDBJ databases">
        <title>Genomic analysis of zinc-resistant bacterium Mucilaginibacter pedocola TBZ30.</title>
        <authorList>
            <person name="Huang J."/>
            <person name="Tang J."/>
        </authorList>
    </citation>
    <scope>NUCLEOTIDE SEQUENCE [LARGE SCALE GENOMIC DNA]</scope>
    <source>
        <strain evidence="1 2">TBZ30</strain>
    </source>
</reference>
<protein>
    <recommendedName>
        <fullName evidence="3">Sensor of ECF-type sigma factor</fullName>
    </recommendedName>
</protein>
<dbReference type="EMBL" id="MBTF01000034">
    <property type="protein sequence ID" value="OOQ58200.1"/>
    <property type="molecule type" value="Genomic_DNA"/>
</dbReference>
<evidence type="ECO:0000313" key="1">
    <source>
        <dbReference type="EMBL" id="OOQ58200.1"/>
    </source>
</evidence>
<comment type="caution">
    <text evidence="1">The sequence shown here is derived from an EMBL/GenBank/DDBJ whole genome shotgun (WGS) entry which is preliminary data.</text>
</comment>
<dbReference type="Proteomes" id="UP000189739">
    <property type="component" value="Unassembled WGS sequence"/>
</dbReference>
<accession>A0A1S9PB63</accession>
<dbReference type="OrthoDB" id="675330at2"/>
<gene>
    <name evidence="1" type="ORF">BC343_11175</name>
</gene>
<evidence type="ECO:0000313" key="2">
    <source>
        <dbReference type="Proteomes" id="UP000189739"/>
    </source>
</evidence>
<name>A0A1S9PB63_9SPHI</name>
<organism evidence="1 2">
    <name type="scientific">Mucilaginibacter pedocola</name>
    <dbReference type="NCBI Taxonomy" id="1792845"/>
    <lineage>
        <taxon>Bacteria</taxon>
        <taxon>Pseudomonadati</taxon>
        <taxon>Bacteroidota</taxon>
        <taxon>Sphingobacteriia</taxon>
        <taxon>Sphingobacteriales</taxon>
        <taxon>Sphingobacteriaceae</taxon>
        <taxon>Mucilaginibacter</taxon>
    </lineage>
</organism>
<keyword evidence="2" id="KW-1185">Reference proteome</keyword>